<dbReference type="NCBIfam" id="TIGR02532">
    <property type="entry name" value="IV_pilin_GFxxxE"/>
    <property type="match status" value="1"/>
</dbReference>
<sequence length="147" mass="16858">MKRLKNEQGFTLLEMLFVLFIVMCLTGIVTRISMKVTEAKEIEHFYTQLQLDIQFIQMSSVEQREHFSIKFSAPTNSYSINKTLYNITVYQRPFPKNVEFLSGPSSFVTIRYKANGNVSQSGTLYFKTPIGDKKVVITLGAGRVRVE</sequence>
<dbReference type="Proteomes" id="UP000050668">
    <property type="component" value="Unassembled WGS sequence"/>
</dbReference>
<dbReference type="SUPFAM" id="SSF54523">
    <property type="entry name" value="Pili subunits"/>
    <property type="match status" value="1"/>
</dbReference>
<dbReference type="InterPro" id="IPR012902">
    <property type="entry name" value="N_methyl_site"/>
</dbReference>
<dbReference type="InterPro" id="IPR016785">
    <property type="entry name" value="ComGD"/>
</dbReference>
<protein>
    <submittedName>
        <fullName evidence="4">Competence protein ComG</fullName>
    </submittedName>
</protein>
<keyword evidence="3" id="KW-0812">Transmembrane</keyword>
<gene>
    <name evidence="4" type="ORF">AEA09_05570</name>
</gene>
<evidence type="ECO:0000256" key="1">
    <source>
        <dbReference type="ARBA" id="ARBA00004241"/>
    </source>
</evidence>
<proteinExistence type="predicted"/>
<dbReference type="EMBL" id="LGRV01000003">
    <property type="protein sequence ID" value="KOS68074.1"/>
    <property type="molecule type" value="Genomic_DNA"/>
</dbReference>
<comment type="subcellular location">
    <subcellularLocation>
        <location evidence="1">Cell surface</location>
    </subcellularLocation>
</comment>
<comment type="caution">
    <text evidence="4">The sequence shown here is derived from an EMBL/GenBank/DDBJ whole genome shotgun (WGS) entry which is preliminary data.</text>
</comment>
<dbReference type="InterPro" id="IPR045584">
    <property type="entry name" value="Pilin-like"/>
</dbReference>
<dbReference type="NCBIfam" id="NF040982">
    <property type="entry name" value="ComGD"/>
    <property type="match status" value="1"/>
</dbReference>
<feature type="transmembrane region" description="Helical" evidence="3">
    <location>
        <begin position="12"/>
        <end position="34"/>
    </location>
</feature>
<reference evidence="5" key="1">
    <citation type="submission" date="2015-07" db="EMBL/GenBank/DDBJ databases">
        <title>Fjat-14205 dsm 2895.</title>
        <authorList>
            <person name="Liu B."/>
            <person name="Wang J."/>
            <person name="Zhu Y."/>
            <person name="Liu G."/>
            <person name="Chen Q."/>
            <person name="Chen Z."/>
            <person name="Lan J."/>
            <person name="Che J."/>
            <person name="Ge C."/>
            <person name="Shi H."/>
            <person name="Pan Z."/>
            <person name="Liu X."/>
        </authorList>
    </citation>
    <scope>NUCLEOTIDE SEQUENCE [LARGE SCALE GENOMIC DNA]</scope>
    <source>
        <strain evidence="5">DSM 25560</strain>
    </source>
</reference>
<evidence type="ECO:0000256" key="3">
    <source>
        <dbReference type="SAM" id="Phobius"/>
    </source>
</evidence>
<keyword evidence="3" id="KW-0472">Membrane</keyword>
<keyword evidence="2" id="KW-0178">Competence</keyword>
<dbReference type="RefSeq" id="WP_053582886.1">
    <property type="nucleotide sequence ID" value="NZ_LGRV01000003.1"/>
</dbReference>
<keyword evidence="3" id="KW-1133">Transmembrane helix</keyword>
<evidence type="ECO:0000256" key="2">
    <source>
        <dbReference type="ARBA" id="ARBA00023287"/>
    </source>
</evidence>
<name>A0ABR5JZM0_9BACI</name>
<keyword evidence="5" id="KW-1185">Reference proteome</keyword>
<accession>A0ABR5JZM0</accession>
<evidence type="ECO:0000313" key="4">
    <source>
        <dbReference type="EMBL" id="KOS68074.1"/>
    </source>
</evidence>
<evidence type="ECO:0000313" key="5">
    <source>
        <dbReference type="Proteomes" id="UP000050668"/>
    </source>
</evidence>
<organism evidence="4 5">
    <name type="scientific">Lysinibacillus contaminans</name>
    <dbReference type="NCBI Taxonomy" id="1293441"/>
    <lineage>
        <taxon>Bacteria</taxon>
        <taxon>Bacillati</taxon>
        <taxon>Bacillota</taxon>
        <taxon>Bacilli</taxon>
        <taxon>Bacillales</taxon>
        <taxon>Bacillaceae</taxon>
        <taxon>Lysinibacillus</taxon>
    </lineage>
</organism>
<dbReference type="Pfam" id="PF07963">
    <property type="entry name" value="N_methyl"/>
    <property type="match status" value="1"/>
</dbReference>
<dbReference type="PIRSF" id="PIRSF021292">
    <property type="entry name" value="Competence_ComGD"/>
    <property type="match status" value="1"/>
</dbReference>